<comment type="caution">
    <text evidence="2">The sequence shown here is derived from an EMBL/GenBank/DDBJ whole genome shotgun (WGS) entry which is preliminary data.</text>
</comment>
<evidence type="ECO:0000313" key="2">
    <source>
        <dbReference type="EMBL" id="KEQ16458.1"/>
    </source>
</evidence>
<feature type="compositionally biased region" description="Basic and acidic residues" evidence="1">
    <location>
        <begin position="109"/>
        <end position="129"/>
    </location>
</feature>
<dbReference type="AlphaFoldDB" id="A0A081NDD5"/>
<organism evidence="2 3">
    <name type="scientific">Endozoicomonas numazuensis</name>
    <dbReference type="NCBI Taxonomy" id="1137799"/>
    <lineage>
        <taxon>Bacteria</taxon>
        <taxon>Pseudomonadati</taxon>
        <taxon>Pseudomonadota</taxon>
        <taxon>Gammaproteobacteria</taxon>
        <taxon>Oceanospirillales</taxon>
        <taxon>Endozoicomonadaceae</taxon>
        <taxon>Endozoicomonas</taxon>
    </lineage>
</organism>
<accession>A0A081NDD5</accession>
<proteinExistence type="predicted"/>
<feature type="region of interest" description="Disordered" evidence="1">
    <location>
        <begin position="70"/>
        <end position="130"/>
    </location>
</feature>
<evidence type="ECO:0000256" key="1">
    <source>
        <dbReference type="SAM" id="MobiDB-lite"/>
    </source>
</evidence>
<gene>
    <name evidence="2" type="ORF">GZ78_21600</name>
</gene>
<evidence type="ECO:0000313" key="3">
    <source>
        <dbReference type="Proteomes" id="UP000028073"/>
    </source>
</evidence>
<keyword evidence="3" id="KW-1185">Reference proteome</keyword>
<dbReference type="Proteomes" id="UP000028073">
    <property type="component" value="Unassembled WGS sequence"/>
</dbReference>
<name>A0A081NDD5_9GAMM</name>
<reference evidence="2 3" key="1">
    <citation type="submission" date="2014-06" db="EMBL/GenBank/DDBJ databases">
        <title>Whole Genome Sequences of Three Symbiotic Endozoicomonas Bacteria.</title>
        <authorList>
            <person name="Neave M.J."/>
            <person name="Apprill A."/>
            <person name="Voolstra C.R."/>
        </authorList>
    </citation>
    <scope>NUCLEOTIDE SEQUENCE [LARGE SCALE GENOMIC DNA]</scope>
    <source>
        <strain evidence="2 3">DSM 25634</strain>
    </source>
</reference>
<feature type="compositionally biased region" description="Low complexity" evidence="1">
    <location>
        <begin position="73"/>
        <end position="88"/>
    </location>
</feature>
<protein>
    <submittedName>
        <fullName evidence="2">Uncharacterized protein</fullName>
    </submittedName>
</protein>
<dbReference type="EMBL" id="JOKH01000005">
    <property type="protein sequence ID" value="KEQ16458.1"/>
    <property type="molecule type" value="Genomic_DNA"/>
</dbReference>
<dbReference type="STRING" id="1137799.GZ78_21600"/>
<sequence>MKPIDLSGIYLHYTITDLFLMLFCHQVQAGFSVAVLAEKALLNSKEIYNAVSLEHKQKCGYFTPQNSTITPYRAPSNSDDSPASSRGSQTGSTAPKPPPKNRVINGRTESPDDHEELRTRPPRDPRDSKPAAIKYAGLTPQQILEQHLLYSYSHETGNTTHTLVGNFLATTTMHFALNISLNPSTSGLYLIAHEHEVVVNSENPTETVNWVVNTLTENQQPATVLSTFISKHYADHQIFDLVRLIRSCFGLPSRSD</sequence>
<dbReference type="OrthoDB" id="9836265at2"/>
<dbReference type="RefSeq" id="WP_034840014.1">
    <property type="nucleotide sequence ID" value="NZ_JOKH01000005.1"/>
</dbReference>